<dbReference type="NCBIfam" id="TIGR00229">
    <property type="entry name" value="sensory_box"/>
    <property type="match status" value="1"/>
</dbReference>
<dbReference type="Pfam" id="PF02518">
    <property type="entry name" value="HATPase_c"/>
    <property type="match status" value="1"/>
</dbReference>
<sequence>MERLRHDTEKRADALSYFYSERKNDMRDIRESRAISVFFQNRALGMSMKYGLEASLLGILEELERVQRDRALGKDPIYTRIVFLDDQGTVLVDTRPSPEADSAGAWQRFLAPGSSDALILSEIKDDARQVLISAPYFFKGKYSGQIVAEVSTQAVQTHLIKAVGGYSKRAVSVITGECSRPPTAVPDPDFVTARLSDLKSLQDADSPAFDEFSREELHEEFVINCVEVKNTPFYLVNISPVSELFGTAAPWQLLLAMGALSILVLGGTAVAWHINGRNLVLQTGLKEAARNRLELEGKNFQLEREIAERKKVEDALRESEEKYRLVVENANEAIFITQDGVIKFPNPKTLSLTGFTTDELTSANLAELLHSEDRQTVLQEHANTLESNSTSRYAFRAFRKNGEELWLEANSVPSTWEERPAILNFIRDITLQKKLQAQLFHAHKMEAIGTLAGGIAHDFNNLLQVIQGYAEMLLFGKEQDDPFQKELEEIFFAAKRGGELTRQLLTFSRRIESKPRPIHLNRQIVETRKLLERTIPKMITIELNLATDLRPVNADPAQFEQVLMNLAVNARDAMPEGGVLTIETRNVVLDELFCMGQVGVSPGEYVMLSVSDNGHGIDAGTLEHIFEPFYSTKGVGRGTGLGLAMVYGIVQSHAGCILCFSEAGKGTRFDIYLPPTNAAVRPEEKRSPQELRGGTETVLLIEDEASIRNICKQMLEQFGYRVMIAVDGDSGLRAFREHWKDMDVVLLDLIMPGMGGKECLKELLKVNPDVPVIIASGYSPDGQTIQMLENGARGFVHKPYEIRELLRVIQGVMAAPKGMEDE</sequence>
<dbReference type="EMBL" id="CP000478">
    <property type="protein sequence ID" value="ABK17028.1"/>
    <property type="molecule type" value="Genomic_DNA"/>
</dbReference>
<dbReference type="AlphaFoldDB" id="A0LHX6"/>
<dbReference type="SMART" id="SM00387">
    <property type="entry name" value="HATPase_c"/>
    <property type="match status" value="1"/>
</dbReference>
<dbReference type="EC" id="2.7.13.3" evidence="2"/>
<dbReference type="PROSITE" id="PS50113">
    <property type="entry name" value="PAC"/>
    <property type="match status" value="1"/>
</dbReference>
<dbReference type="InterPro" id="IPR003594">
    <property type="entry name" value="HATPase_dom"/>
</dbReference>
<dbReference type="Gene3D" id="3.30.565.10">
    <property type="entry name" value="Histidine kinase-like ATPase, C-terminal domain"/>
    <property type="match status" value="1"/>
</dbReference>
<evidence type="ECO:0000313" key="15">
    <source>
        <dbReference type="EMBL" id="ABK17028.1"/>
    </source>
</evidence>
<dbReference type="InterPro" id="IPR036890">
    <property type="entry name" value="HATPase_C_sf"/>
</dbReference>
<evidence type="ECO:0000256" key="2">
    <source>
        <dbReference type="ARBA" id="ARBA00012438"/>
    </source>
</evidence>
<dbReference type="PANTHER" id="PTHR43065">
    <property type="entry name" value="SENSOR HISTIDINE KINASE"/>
    <property type="match status" value="1"/>
</dbReference>
<evidence type="ECO:0000256" key="9">
    <source>
        <dbReference type="PROSITE-ProRule" id="PRU00169"/>
    </source>
</evidence>
<dbReference type="InParanoid" id="A0LHX6"/>
<dbReference type="CDD" id="cd00130">
    <property type="entry name" value="PAS"/>
    <property type="match status" value="1"/>
</dbReference>
<comment type="catalytic activity">
    <reaction evidence="1">
        <text>ATP + protein L-histidine = ADP + protein N-phospho-L-histidine.</text>
        <dbReference type="EC" id="2.7.13.3"/>
    </reaction>
</comment>
<dbReference type="GO" id="GO:0005524">
    <property type="term" value="F:ATP binding"/>
    <property type="evidence" value="ECO:0007669"/>
    <property type="project" value="UniProtKB-KW"/>
</dbReference>
<dbReference type="SMART" id="SM00388">
    <property type="entry name" value="HisKA"/>
    <property type="match status" value="1"/>
</dbReference>
<dbReference type="PANTHER" id="PTHR43065:SF42">
    <property type="entry name" value="TWO-COMPONENT SENSOR PPRA"/>
    <property type="match status" value="1"/>
</dbReference>
<protein>
    <recommendedName>
        <fullName evidence="2">histidine kinase</fullName>
        <ecNumber evidence="2">2.7.13.3</ecNumber>
    </recommendedName>
</protein>
<keyword evidence="4 15" id="KW-0808">Transferase</keyword>
<dbReference type="InterPro" id="IPR004358">
    <property type="entry name" value="Sig_transdc_His_kin-like_C"/>
</dbReference>
<dbReference type="HOGENOM" id="CLU_344153_0_0_7"/>
<dbReference type="Gene3D" id="3.40.50.2300">
    <property type="match status" value="1"/>
</dbReference>
<dbReference type="GO" id="GO:0000155">
    <property type="term" value="F:phosphorelay sensor kinase activity"/>
    <property type="evidence" value="ECO:0007669"/>
    <property type="project" value="InterPro"/>
</dbReference>
<keyword evidence="6 15" id="KW-0418">Kinase</keyword>
<proteinExistence type="predicted"/>
<evidence type="ECO:0000256" key="1">
    <source>
        <dbReference type="ARBA" id="ARBA00000085"/>
    </source>
</evidence>
<feature type="domain" description="PAC" evidence="14">
    <location>
        <begin position="391"/>
        <end position="441"/>
    </location>
</feature>
<name>A0LHX6_SYNFM</name>
<evidence type="ECO:0000256" key="3">
    <source>
        <dbReference type="ARBA" id="ARBA00022553"/>
    </source>
</evidence>
<keyword evidence="3 9" id="KW-0597">Phosphoprotein</keyword>
<dbReference type="SUPFAM" id="SSF52172">
    <property type="entry name" value="CheY-like"/>
    <property type="match status" value="1"/>
</dbReference>
<evidence type="ECO:0000256" key="8">
    <source>
        <dbReference type="ARBA" id="ARBA00023012"/>
    </source>
</evidence>
<dbReference type="PROSITE" id="PS50110">
    <property type="entry name" value="RESPONSE_REGULATORY"/>
    <property type="match status" value="1"/>
</dbReference>
<dbReference type="InterPro" id="IPR005467">
    <property type="entry name" value="His_kinase_dom"/>
</dbReference>
<dbReference type="PROSITE" id="PS50112">
    <property type="entry name" value="PAS"/>
    <property type="match status" value="1"/>
</dbReference>
<keyword evidence="8" id="KW-0902">Two-component regulatory system</keyword>
<dbReference type="InterPro" id="IPR000700">
    <property type="entry name" value="PAS-assoc_C"/>
</dbReference>
<evidence type="ECO:0000256" key="6">
    <source>
        <dbReference type="ARBA" id="ARBA00022777"/>
    </source>
</evidence>
<dbReference type="CDD" id="cd00082">
    <property type="entry name" value="HisKA"/>
    <property type="match status" value="1"/>
</dbReference>
<evidence type="ECO:0000256" key="7">
    <source>
        <dbReference type="ARBA" id="ARBA00022840"/>
    </source>
</evidence>
<dbReference type="SUPFAM" id="SSF47384">
    <property type="entry name" value="Homodimeric domain of signal transducing histidine kinase"/>
    <property type="match status" value="1"/>
</dbReference>
<dbReference type="SUPFAM" id="SSF55785">
    <property type="entry name" value="PYP-like sensor domain (PAS domain)"/>
    <property type="match status" value="1"/>
</dbReference>
<dbReference type="InterPro" id="IPR003661">
    <property type="entry name" value="HisK_dim/P_dom"/>
</dbReference>
<dbReference type="STRING" id="335543.Sfum_1337"/>
<evidence type="ECO:0000259" key="12">
    <source>
        <dbReference type="PROSITE" id="PS50110"/>
    </source>
</evidence>
<dbReference type="Proteomes" id="UP000001784">
    <property type="component" value="Chromosome"/>
</dbReference>
<dbReference type="eggNOG" id="COG0745">
    <property type="taxonomic scope" value="Bacteria"/>
</dbReference>
<dbReference type="InterPro" id="IPR011006">
    <property type="entry name" value="CheY-like_superfamily"/>
</dbReference>
<dbReference type="CDD" id="cd00156">
    <property type="entry name" value="REC"/>
    <property type="match status" value="1"/>
</dbReference>
<dbReference type="Gene3D" id="1.10.287.130">
    <property type="match status" value="1"/>
</dbReference>
<feature type="modified residue" description="4-aspartylphosphate" evidence="9">
    <location>
        <position position="748"/>
    </location>
</feature>
<gene>
    <name evidence="15" type="ordered locus">Sfum_1337</name>
</gene>
<dbReference type="Gene3D" id="3.30.450.20">
    <property type="entry name" value="PAS domain"/>
    <property type="match status" value="1"/>
</dbReference>
<dbReference type="InterPro" id="IPR036097">
    <property type="entry name" value="HisK_dim/P_sf"/>
</dbReference>
<evidence type="ECO:0000256" key="10">
    <source>
        <dbReference type="SAM" id="Coils"/>
    </source>
</evidence>
<feature type="coiled-coil region" evidence="10">
    <location>
        <begin position="285"/>
        <end position="329"/>
    </location>
</feature>
<dbReference type="SUPFAM" id="SSF55874">
    <property type="entry name" value="ATPase domain of HSP90 chaperone/DNA topoisomerase II/histidine kinase"/>
    <property type="match status" value="1"/>
</dbReference>
<organism evidence="15 16">
    <name type="scientific">Syntrophobacter fumaroxidans (strain DSM 10017 / MPOB)</name>
    <dbReference type="NCBI Taxonomy" id="335543"/>
    <lineage>
        <taxon>Bacteria</taxon>
        <taxon>Pseudomonadati</taxon>
        <taxon>Thermodesulfobacteriota</taxon>
        <taxon>Syntrophobacteria</taxon>
        <taxon>Syntrophobacterales</taxon>
        <taxon>Syntrophobacteraceae</taxon>
        <taxon>Syntrophobacter</taxon>
    </lineage>
</organism>
<dbReference type="InterPro" id="IPR001789">
    <property type="entry name" value="Sig_transdc_resp-reg_receiver"/>
</dbReference>
<dbReference type="Pfam" id="PF00989">
    <property type="entry name" value="PAS"/>
    <property type="match status" value="1"/>
</dbReference>
<dbReference type="eggNOG" id="COG4191">
    <property type="taxonomic scope" value="Bacteria"/>
</dbReference>
<dbReference type="KEGG" id="sfu:Sfum_1337"/>
<feature type="domain" description="PAS" evidence="13">
    <location>
        <begin position="319"/>
        <end position="388"/>
    </location>
</feature>
<reference evidence="15 16" key="1">
    <citation type="submission" date="2006-10" db="EMBL/GenBank/DDBJ databases">
        <title>Complete sequence of Syntrophobacter fumaroxidans MPOB.</title>
        <authorList>
            <consortium name="US DOE Joint Genome Institute"/>
            <person name="Copeland A."/>
            <person name="Lucas S."/>
            <person name="Lapidus A."/>
            <person name="Barry K."/>
            <person name="Detter J.C."/>
            <person name="Glavina del Rio T."/>
            <person name="Hammon N."/>
            <person name="Israni S."/>
            <person name="Pitluck S."/>
            <person name="Goltsman E.G."/>
            <person name="Martinez M."/>
            <person name="Schmutz J."/>
            <person name="Larimer F."/>
            <person name="Land M."/>
            <person name="Hauser L."/>
            <person name="Kyrpides N."/>
            <person name="Kim E."/>
            <person name="Boone D.R."/>
            <person name="Brockman F."/>
            <person name="Culley D."/>
            <person name="Ferry J."/>
            <person name="Gunsalus R."/>
            <person name="McInerney M.J."/>
            <person name="Morrison M."/>
            <person name="Plugge C."/>
            <person name="Rohlin L."/>
            <person name="Scholten J."/>
            <person name="Sieber J."/>
            <person name="Stams A.J.M."/>
            <person name="Worm P."/>
            <person name="Henstra A.M."/>
            <person name="Richardson P."/>
        </authorList>
    </citation>
    <scope>NUCLEOTIDE SEQUENCE [LARGE SCALE GENOMIC DNA]</scope>
    <source>
        <strain evidence="16">DSM 10017 / MPOB</strain>
    </source>
</reference>
<dbReference type="Pfam" id="PF00072">
    <property type="entry name" value="Response_reg"/>
    <property type="match status" value="1"/>
</dbReference>
<feature type="domain" description="Histidine kinase" evidence="11">
    <location>
        <begin position="454"/>
        <end position="677"/>
    </location>
</feature>
<evidence type="ECO:0000256" key="5">
    <source>
        <dbReference type="ARBA" id="ARBA00022741"/>
    </source>
</evidence>
<dbReference type="SMART" id="SM00091">
    <property type="entry name" value="PAS"/>
    <property type="match status" value="1"/>
</dbReference>
<dbReference type="SMART" id="SM00448">
    <property type="entry name" value="REC"/>
    <property type="match status" value="1"/>
</dbReference>
<evidence type="ECO:0000259" key="13">
    <source>
        <dbReference type="PROSITE" id="PS50112"/>
    </source>
</evidence>
<dbReference type="PRINTS" id="PR00344">
    <property type="entry name" value="BCTRLSENSOR"/>
</dbReference>
<dbReference type="Pfam" id="PF00512">
    <property type="entry name" value="HisKA"/>
    <property type="match status" value="1"/>
</dbReference>
<evidence type="ECO:0000256" key="4">
    <source>
        <dbReference type="ARBA" id="ARBA00022679"/>
    </source>
</evidence>
<accession>A0LHX6</accession>
<feature type="domain" description="Response regulatory" evidence="12">
    <location>
        <begin position="697"/>
        <end position="813"/>
    </location>
</feature>
<evidence type="ECO:0000259" key="11">
    <source>
        <dbReference type="PROSITE" id="PS50109"/>
    </source>
</evidence>
<dbReference type="GO" id="GO:0006355">
    <property type="term" value="P:regulation of DNA-templated transcription"/>
    <property type="evidence" value="ECO:0007669"/>
    <property type="project" value="InterPro"/>
</dbReference>
<dbReference type="InterPro" id="IPR035965">
    <property type="entry name" value="PAS-like_dom_sf"/>
</dbReference>
<keyword evidence="16" id="KW-1185">Reference proteome</keyword>
<keyword evidence="7" id="KW-0067">ATP-binding</keyword>
<dbReference type="InterPro" id="IPR013767">
    <property type="entry name" value="PAS_fold"/>
</dbReference>
<evidence type="ECO:0000313" key="16">
    <source>
        <dbReference type="Proteomes" id="UP000001784"/>
    </source>
</evidence>
<keyword evidence="5" id="KW-0547">Nucleotide-binding</keyword>
<evidence type="ECO:0000259" key="14">
    <source>
        <dbReference type="PROSITE" id="PS50113"/>
    </source>
</evidence>
<keyword evidence="10" id="KW-0175">Coiled coil</keyword>
<dbReference type="PROSITE" id="PS50109">
    <property type="entry name" value="HIS_KIN"/>
    <property type="match status" value="1"/>
</dbReference>
<dbReference type="InterPro" id="IPR000014">
    <property type="entry name" value="PAS"/>
</dbReference>